<dbReference type="AlphaFoldDB" id="A0A090F3M9"/>
<evidence type="ECO:0000259" key="5">
    <source>
        <dbReference type="Pfam" id="PF13458"/>
    </source>
</evidence>
<keyword evidence="7" id="KW-1185">Reference proteome</keyword>
<evidence type="ECO:0000256" key="1">
    <source>
        <dbReference type="ARBA" id="ARBA00010062"/>
    </source>
</evidence>
<organism evidence="6 7">
    <name type="scientific">Mesorhizobium plurifarium</name>
    <dbReference type="NCBI Taxonomy" id="69974"/>
    <lineage>
        <taxon>Bacteria</taxon>
        <taxon>Pseudomonadati</taxon>
        <taxon>Pseudomonadota</taxon>
        <taxon>Alphaproteobacteria</taxon>
        <taxon>Hyphomicrobiales</taxon>
        <taxon>Phyllobacteriaceae</taxon>
        <taxon>Mesorhizobium</taxon>
    </lineage>
</organism>
<keyword evidence="3" id="KW-0813">Transport</keyword>
<gene>
    <name evidence="6" type="ORF">MPL3356_150087</name>
</gene>
<dbReference type="PANTHER" id="PTHR30483">
    <property type="entry name" value="LEUCINE-SPECIFIC-BINDING PROTEIN"/>
    <property type="match status" value="1"/>
</dbReference>
<evidence type="ECO:0000313" key="7">
    <source>
        <dbReference type="Proteomes" id="UP000045285"/>
    </source>
</evidence>
<proteinExistence type="inferred from homology"/>
<comment type="similarity">
    <text evidence="1">Belongs to the leucine-binding protein family.</text>
</comment>
<dbReference type="STRING" id="69974.MPLDJ20_20467"/>
<dbReference type="InterPro" id="IPR028081">
    <property type="entry name" value="Leu-bd"/>
</dbReference>
<feature type="signal peptide" evidence="4">
    <location>
        <begin position="1"/>
        <end position="26"/>
    </location>
</feature>
<protein>
    <recommendedName>
        <fullName evidence="5">Leucine-binding protein domain-containing protein</fullName>
    </recommendedName>
</protein>
<dbReference type="EMBL" id="CCMZ01000007">
    <property type="protein sequence ID" value="CDX13837.1"/>
    <property type="molecule type" value="Genomic_DNA"/>
</dbReference>
<dbReference type="Pfam" id="PF13458">
    <property type="entry name" value="Peripla_BP_6"/>
    <property type="match status" value="1"/>
</dbReference>
<feature type="domain" description="Leucine-binding protein" evidence="5">
    <location>
        <begin position="32"/>
        <end position="377"/>
    </location>
</feature>
<dbReference type="PANTHER" id="PTHR30483:SF6">
    <property type="entry name" value="PERIPLASMIC BINDING PROTEIN OF ABC TRANSPORTER FOR NATURAL AMINO ACIDS"/>
    <property type="match status" value="1"/>
</dbReference>
<dbReference type="GO" id="GO:0006865">
    <property type="term" value="P:amino acid transport"/>
    <property type="evidence" value="ECO:0007669"/>
    <property type="project" value="UniProtKB-KW"/>
</dbReference>
<dbReference type="Gene3D" id="3.40.50.2300">
    <property type="match status" value="2"/>
</dbReference>
<dbReference type="Proteomes" id="UP000045285">
    <property type="component" value="Unassembled WGS sequence"/>
</dbReference>
<reference evidence="7" key="1">
    <citation type="submission" date="2014-08" db="EMBL/GenBank/DDBJ databases">
        <authorList>
            <person name="Moulin L."/>
        </authorList>
    </citation>
    <scope>NUCLEOTIDE SEQUENCE [LARGE SCALE GENOMIC DNA]</scope>
</reference>
<feature type="chain" id="PRO_5001855505" description="Leucine-binding protein domain-containing protein" evidence="4">
    <location>
        <begin position="27"/>
        <end position="388"/>
    </location>
</feature>
<accession>A0A090F3M9</accession>
<evidence type="ECO:0000256" key="2">
    <source>
        <dbReference type="ARBA" id="ARBA00022729"/>
    </source>
</evidence>
<dbReference type="InterPro" id="IPR028082">
    <property type="entry name" value="Peripla_BP_I"/>
</dbReference>
<keyword evidence="2 4" id="KW-0732">Signal</keyword>
<dbReference type="SUPFAM" id="SSF53822">
    <property type="entry name" value="Periplasmic binding protein-like I"/>
    <property type="match status" value="1"/>
</dbReference>
<evidence type="ECO:0000256" key="4">
    <source>
        <dbReference type="SAM" id="SignalP"/>
    </source>
</evidence>
<sequence length="388" mass="40907">MRKLATTSAMLLATTAFWTIGVQAGAADEYLIGLIAGTTGAYGSTGIATVNGSQMAVDEVNAAGGVDGHTFKLDPHNDNASATLSGQLYEKLMSQGAIAIAGSPDTGPVTAQLAQRHKFPTIGVVDDGGLTVNPDGPTSPPNPWVFDFGLNTFAWGEKIGQHALKHCPDGLAVLHDPSTYGQGGLFGIQLAYDKAGKKIAMDHTITENWSTGATAGLMPEVNAIKAAGIKCVDVWLTPQDQAAFVQDLHSIGYDAIVYGNDETNADDTYSKLAGDLADGTITAMLTTELHPGPELLAFKDAYKKKFNVDATPFSAGAYDSIKMLAQVIKDVKSTKPEDLQKGFNAVQGFKGMTGTIGFTEQSHITITAEQVTLVKYDAKSKTWVEVTD</sequence>
<keyword evidence="3" id="KW-0029">Amino-acid transport</keyword>
<evidence type="ECO:0000256" key="3">
    <source>
        <dbReference type="ARBA" id="ARBA00022970"/>
    </source>
</evidence>
<evidence type="ECO:0000313" key="6">
    <source>
        <dbReference type="EMBL" id="CDX13837.1"/>
    </source>
</evidence>
<name>A0A090F3M9_MESPL</name>
<dbReference type="InterPro" id="IPR051010">
    <property type="entry name" value="BCAA_transport"/>
</dbReference>